<dbReference type="InterPro" id="IPR000719">
    <property type="entry name" value="Prot_kinase_dom"/>
</dbReference>
<dbReference type="Pfam" id="PF13516">
    <property type="entry name" value="LRR_6"/>
    <property type="match status" value="1"/>
</dbReference>
<dbReference type="Proteomes" id="UP000041254">
    <property type="component" value="Unassembled WGS sequence"/>
</dbReference>
<dbReference type="STRING" id="1169540.A0A0G4GGJ6"/>
<keyword evidence="3 5" id="KW-0547">Nucleotide-binding</keyword>
<accession>A0A0G4GGJ6</accession>
<proteinExistence type="predicted"/>
<feature type="region of interest" description="Disordered" evidence="6">
    <location>
        <begin position="585"/>
        <end position="616"/>
    </location>
</feature>
<evidence type="ECO:0000313" key="8">
    <source>
        <dbReference type="EMBL" id="CEM28753.1"/>
    </source>
</evidence>
<dbReference type="InterPro" id="IPR008271">
    <property type="entry name" value="Ser/Thr_kinase_AS"/>
</dbReference>
<gene>
    <name evidence="8" type="ORF">Vbra_17802</name>
</gene>
<keyword evidence="2" id="KW-0677">Repeat</keyword>
<keyword evidence="4 5" id="KW-0067">ATP-binding</keyword>
<dbReference type="SUPFAM" id="SSF56112">
    <property type="entry name" value="Protein kinase-like (PK-like)"/>
    <property type="match status" value="1"/>
</dbReference>
<dbReference type="PROSITE" id="PS00107">
    <property type="entry name" value="PROTEIN_KINASE_ATP"/>
    <property type="match status" value="1"/>
</dbReference>
<feature type="compositionally biased region" description="Low complexity" evidence="6">
    <location>
        <begin position="788"/>
        <end position="801"/>
    </location>
</feature>
<dbReference type="SMART" id="SM00368">
    <property type="entry name" value="LRR_RI"/>
    <property type="match status" value="4"/>
</dbReference>
<evidence type="ECO:0000256" key="6">
    <source>
        <dbReference type="SAM" id="MobiDB-lite"/>
    </source>
</evidence>
<evidence type="ECO:0000256" key="1">
    <source>
        <dbReference type="ARBA" id="ARBA00022614"/>
    </source>
</evidence>
<dbReference type="SMART" id="SM00220">
    <property type="entry name" value="S_TKc"/>
    <property type="match status" value="1"/>
</dbReference>
<evidence type="ECO:0000256" key="5">
    <source>
        <dbReference type="PROSITE-ProRule" id="PRU10141"/>
    </source>
</evidence>
<feature type="domain" description="Protein kinase" evidence="7">
    <location>
        <begin position="913"/>
        <end position="1199"/>
    </location>
</feature>
<dbReference type="Pfam" id="PF00069">
    <property type="entry name" value="Pkinase"/>
    <property type="match status" value="1"/>
</dbReference>
<evidence type="ECO:0000256" key="4">
    <source>
        <dbReference type="ARBA" id="ARBA00022840"/>
    </source>
</evidence>
<dbReference type="InterPro" id="IPR051681">
    <property type="entry name" value="Ser/Thr_Kinases-Pseudokinases"/>
</dbReference>
<dbReference type="Gene3D" id="1.10.510.10">
    <property type="entry name" value="Transferase(Phosphotransferase) domain 1"/>
    <property type="match status" value="1"/>
</dbReference>
<dbReference type="InterPro" id="IPR055164">
    <property type="entry name" value="EDR1/CTR1/ARMC3-like_pept-like"/>
</dbReference>
<dbReference type="Pfam" id="PF14381">
    <property type="entry name" value="EDR1_CTR1_ARMC3_pept"/>
    <property type="match status" value="1"/>
</dbReference>
<dbReference type="VEuPathDB" id="CryptoDB:Vbra_17802"/>
<dbReference type="InterPro" id="IPR001611">
    <property type="entry name" value="Leu-rich_rpt"/>
</dbReference>
<evidence type="ECO:0000313" key="9">
    <source>
        <dbReference type="Proteomes" id="UP000041254"/>
    </source>
</evidence>
<evidence type="ECO:0000256" key="2">
    <source>
        <dbReference type="ARBA" id="ARBA00022737"/>
    </source>
</evidence>
<feature type="binding site" evidence="5">
    <location>
        <position position="949"/>
    </location>
    <ligand>
        <name>ATP</name>
        <dbReference type="ChEBI" id="CHEBI:30616"/>
    </ligand>
</feature>
<dbReference type="PROSITE" id="PS00108">
    <property type="entry name" value="PROTEIN_KINASE_ST"/>
    <property type="match status" value="1"/>
</dbReference>
<evidence type="ECO:0000259" key="7">
    <source>
        <dbReference type="PROSITE" id="PS50011"/>
    </source>
</evidence>
<name>A0A0G4GGJ6_VITBC</name>
<dbReference type="Gene3D" id="3.80.10.10">
    <property type="entry name" value="Ribonuclease Inhibitor"/>
    <property type="match status" value="1"/>
</dbReference>
<dbReference type="PANTHER" id="PTHR44329">
    <property type="entry name" value="SERINE/THREONINE-PROTEIN KINASE TNNI3K-RELATED"/>
    <property type="match status" value="1"/>
</dbReference>
<dbReference type="SUPFAM" id="SSF52047">
    <property type="entry name" value="RNI-like"/>
    <property type="match status" value="1"/>
</dbReference>
<keyword evidence="1" id="KW-0433">Leucine-rich repeat</keyword>
<reference evidence="8 9" key="1">
    <citation type="submission" date="2014-11" db="EMBL/GenBank/DDBJ databases">
        <authorList>
            <person name="Zhu J."/>
            <person name="Qi W."/>
            <person name="Song R."/>
        </authorList>
    </citation>
    <scope>NUCLEOTIDE SEQUENCE [LARGE SCALE GENOMIC DNA]</scope>
</reference>
<dbReference type="GO" id="GO:0004674">
    <property type="term" value="F:protein serine/threonine kinase activity"/>
    <property type="evidence" value="ECO:0007669"/>
    <property type="project" value="TreeGrafter"/>
</dbReference>
<dbReference type="InterPro" id="IPR011009">
    <property type="entry name" value="Kinase-like_dom_sf"/>
</dbReference>
<keyword evidence="9" id="KW-1185">Reference proteome</keyword>
<dbReference type="OrthoDB" id="354826at2759"/>
<dbReference type="PROSITE" id="PS50011">
    <property type="entry name" value="PROTEIN_KINASE_DOM"/>
    <property type="match status" value="1"/>
</dbReference>
<organism evidence="8 9">
    <name type="scientific">Vitrella brassicaformis (strain CCMP3155)</name>
    <dbReference type="NCBI Taxonomy" id="1169540"/>
    <lineage>
        <taxon>Eukaryota</taxon>
        <taxon>Sar</taxon>
        <taxon>Alveolata</taxon>
        <taxon>Colpodellida</taxon>
        <taxon>Vitrellaceae</taxon>
        <taxon>Vitrella</taxon>
    </lineage>
</organism>
<feature type="region of interest" description="Disordered" evidence="6">
    <location>
        <begin position="788"/>
        <end position="810"/>
    </location>
</feature>
<evidence type="ECO:0000256" key="3">
    <source>
        <dbReference type="ARBA" id="ARBA00022741"/>
    </source>
</evidence>
<dbReference type="InParanoid" id="A0A0G4GGJ6"/>
<sequence>MTGDGCWPRPLGPPSTIEDIRGLLDRISNGRAEREIIVDSGWLAHKQLFKRLVELIQAQHCTPRRLTVADAAFAVAQLPVLCAASPLPEALVLKSIGNLSTNKKLQEQLLSTFQGLSLTELGLVDCGVDDECLKTLAGPLAAMPSLNRLNVKGNSLTSEGGAKALYELVSARRSSSAFTHLALGRNRWTLESLRRTLTHCRNTLVALDISELYVGPRDSSIVAQLCRLQQLRVCKCGITSARDMQKLLSPIAPTLTHLDVSENAIGDSGVEHIAHSFGKAASDGMCVLQYIDISRVDLSAHGARVVCHLIETAPLLESIHMDGIISSQTHTTLGHAAMSRAEEHNLAKELVGALEQPSCRITDLTGVNLSLGMPEGTVEASAGNNAAVIQVLRGGVDAPMDDAAAAAAAPPPPLCVFQFPQDAMMMEDEPAPPPAPAFREPVFARKEQRGTGASGAAGDVSLLRCLFDSPRLTGTSGLIRLLQGPVEHQLLAFKLILQHACPVTHNDIEMLMQLQANHNLSQDFRYLLDTVMEELPLRNHTLKYMRNNSLDFDDSITDGQPFYDAGPNAKGLSALDYRLEWLRRHGRLPHNPPPQPARQPSTPERRPRAPPPALQESPFRAMAIKYPLHFEDGPQRVEGADCDDGADDLMGVDICRCVAAGEWEPGQVCQCRETVIVDPQTDEGLRQCISHVTQQREEANGLTDEEFVSELQDYVQSTIMWDTGQGGGGRGGRRGSARYTLSAAELAADRNGLVKIGDINRGRSRHRALLFKALCDACSIPCRLVRPLSQSSSSAGPSRPSQDNEPTSDEDEMVYNVVMFGVDYGHAGDSRDGHVERMMPVFWAPPGPAESASYAAPAAPARAARRRSQMEMVSNTCAMSLPRNLRQTLEAFYFSLNRRSPDHREVVDLDDYFAFVEQLGKGMFGEVWRVRLRREGDDTLEGGGPRARKGRGGKRDGGLELALKLIEMRSDNVPEAEIMRAYNHPRIVRLLAVFVGRQSLEGRNRVQTHVQSLCLLMELCDGSLEGLIEPPRERDRDQAALMDLDTIRKVLLDTARAMAYLHHPSSSKPHLLHRDIKPANILLKDGRALLSDFGIARAAVNLHLDANMTRSPGTEGYIAPEQRGRTYERPIDVWAFGVTIARMLGVQSWKGFAERLPAAEEFQTTDPFLKSLAINCLEKEPLLRPTFTDIVRDLLDEIFRVSLERLGAALPPDAPLAVCDGDVHDLRRKRKRNTP</sequence>
<dbReference type="AlphaFoldDB" id="A0A0G4GGJ6"/>
<dbReference type="InterPro" id="IPR017441">
    <property type="entry name" value="Protein_kinase_ATP_BS"/>
</dbReference>
<dbReference type="EMBL" id="CDMY01000657">
    <property type="protein sequence ID" value="CEM28753.1"/>
    <property type="molecule type" value="Genomic_DNA"/>
</dbReference>
<dbReference type="PANTHER" id="PTHR44329:SF214">
    <property type="entry name" value="PROTEIN KINASE DOMAIN-CONTAINING PROTEIN"/>
    <property type="match status" value="1"/>
</dbReference>
<dbReference type="InterPro" id="IPR032675">
    <property type="entry name" value="LRR_dom_sf"/>
</dbReference>
<protein>
    <recommendedName>
        <fullName evidence="7">Protein kinase domain-containing protein</fullName>
    </recommendedName>
</protein>
<dbReference type="GO" id="GO:0005524">
    <property type="term" value="F:ATP binding"/>
    <property type="evidence" value="ECO:0007669"/>
    <property type="project" value="UniProtKB-UniRule"/>
</dbReference>